<protein>
    <submittedName>
        <fullName evidence="3">Uncharacterized protein</fullName>
    </submittedName>
</protein>
<dbReference type="GO" id="GO:0032204">
    <property type="term" value="P:regulation of telomere maintenance"/>
    <property type="evidence" value="ECO:0007669"/>
    <property type="project" value="TreeGrafter"/>
</dbReference>
<evidence type="ECO:0000313" key="4">
    <source>
        <dbReference type="Proteomes" id="UP000193380"/>
    </source>
</evidence>
<dbReference type="InterPro" id="IPR026314">
    <property type="entry name" value="YLP_motif_con_p1"/>
</dbReference>
<dbReference type="PaxDb" id="8022-A0A060Y8S1"/>
<reference evidence="3" key="1">
    <citation type="journal article" date="2014" name="Nat. Commun.">
        <title>The rainbow trout genome provides novel insights into evolution after whole-genome duplication in vertebrates.</title>
        <authorList>
            <person name="Berthelot C."/>
            <person name="Brunet F."/>
            <person name="Chalopin D."/>
            <person name="Juanchich A."/>
            <person name="Bernard M."/>
            <person name="Noel B."/>
            <person name="Bento P."/>
            <person name="Da Silva C."/>
            <person name="Labadie K."/>
            <person name="Alberti A."/>
            <person name="Aury J.M."/>
            <person name="Louis A."/>
            <person name="Dehais P."/>
            <person name="Bardou P."/>
            <person name="Montfort J."/>
            <person name="Klopp C."/>
            <person name="Cabau C."/>
            <person name="Gaspin C."/>
            <person name="Thorgaard G.H."/>
            <person name="Boussaha M."/>
            <person name="Quillet E."/>
            <person name="Guyomard R."/>
            <person name="Galiana D."/>
            <person name="Bobe J."/>
            <person name="Volff J.N."/>
            <person name="Genet C."/>
            <person name="Wincker P."/>
            <person name="Jaillon O."/>
            <person name="Roest Crollius H."/>
            <person name="Guiguen Y."/>
        </authorList>
    </citation>
    <scope>NUCLEOTIDE SEQUENCE [LARGE SCALE GENOMIC DNA]</scope>
</reference>
<dbReference type="Proteomes" id="UP000193380">
    <property type="component" value="Unassembled WGS sequence"/>
</dbReference>
<feature type="chain" id="PRO_5001596778" evidence="2">
    <location>
        <begin position="18"/>
        <end position="96"/>
    </location>
</feature>
<keyword evidence="2" id="KW-0732">Signal</keyword>
<dbReference type="PANTHER" id="PTHR13413:SF0">
    <property type="entry name" value="YLP MOTIF-CONTAINING PROTEIN 1"/>
    <property type="match status" value="1"/>
</dbReference>
<feature type="compositionally biased region" description="Pro residues" evidence="1">
    <location>
        <begin position="34"/>
        <end position="43"/>
    </location>
</feature>
<dbReference type="STRING" id="8022.A0A060Y8S1"/>
<sequence length="96" mass="10476">NIIICFFFLLAVPSCGPGERRSYPEERGGGPTSSHPPPPPAAPPSRIEKKPETKNVEDLLKLPGRDTRPERIVIIMRGLPGSGKSHVAKLIRVSRT</sequence>
<evidence type="ECO:0000313" key="3">
    <source>
        <dbReference type="EMBL" id="CDQ88333.1"/>
    </source>
</evidence>
<reference evidence="3" key="2">
    <citation type="submission" date="2014-03" db="EMBL/GenBank/DDBJ databases">
        <authorList>
            <person name="Genoscope - CEA"/>
        </authorList>
    </citation>
    <scope>NUCLEOTIDE SEQUENCE</scope>
</reference>
<evidence type="ECO:0000256" key="1">
    <source>
        <dbReference type="SAM" id="MobiDB-lite"/>
    </source>
</evidence>
<dbReference type="PANTHER" id="PTHR13413">
    <property type="entry name" value="YLP MOTIF CONTAINING PROTEIN NUCLEAR PROTEIN ZAP"/>
    <property type="match status" value="1"/>
</dbReference>
<dbReference type="AlphaFoldDB" id="A0A060Y8S1"/>
<name>A0A060Y8S1_ONCMY</name>
<dbReference type="EMBL" id="FR908543">
    <property type="protein sequence ID" value="CDQ88333.1"/>
    <property type="molecule type" value="Genomic_DNA"/>
</dbReference>
<feature type="non-terminal residue" evidence="3">
    <location>
        <position position="1"/>
    </location>
</feature>
<dbReference type="GO" id="GO:0005634">
    <property type="term" value="C:nucleus"/>
    <property type="evidence" value="ECO:0007669"/>
    <property type="project" value="InterPro"/>
</dbReference>
<feature type="compositionally biased region" description="Basic and acidic residues" evidence="1">
    <location>
        <begin position="18"/>
        <end position="28"/>
    </location>
</feature>
<feature type="region of interest" description="Disordered" evidence="1">
    <location>
        <begin position="16"/>
        <end position="64"/>
    </location>
</feature>
<gene>
    <name evidence="3" type="ORF">GSONMT00031802001</name>
</gene>
<organism evidence="3 4">
    <name type="scientific">Oncorhynchus mykiss</name>
    <name type="common">Rainbow trout</name>
    <name type="synonym">Salmo gairdneri</name>
    <dbReference type="NCBI Taxonomy" id="8022"/>
    <lineage>
        <taxon>Eukaryota</taxon>
        <taxon>Metazoa</taxon>
        <taxon>Chordata</taxon>
        <taxon>Craniata</taxon>
        <taxon>Vertebrata</taxon>
        <taxon>Euteleostomi</taxon>
        <taxon>Actinopterygii</taxon>
        <taxon>Neopterygii</taxon>
        <taxon>Teleostei</taxon>
        <taxon>Protacanthopterygii</taxon>
        <taxon>Salmoniformes</taxon>
        <taxon>Salmonidae</taxon>
        <taxon>Salmoninae</taxon>
        <taxon>Oncorhynchus</taxon>
    </lineage>
</organism>
<evidence type="ECO:0000256" key="2">
    <source>
        <dbReference type="SAM" id="SignalP"/>
    </source>
</evidence>
<feature type="signal peptide" evidence="2">
    <location>
        <begin position="1"/>
        <end position="17"/>
    </location>
</feature>
<feature type="compositionally biased region" description="Basic and acidic residues" evidence="1">
    <location>
        <begin position="46"/>
        <end position="64"/>
    </location>
</feature>
<accession>A0A060Y8S1</accession>
<proteinExistence type="predicted"/>